<organism evidence="1">
    <name type="scientific">Tanacetum cinerariifolium</name>
    <name type="common">Dalmatian daisy</name>
    <name type="synonym">Chrysanthemum cinerariifolium</name>
    <dbReference type="NCBI Taxonomy" id="118510"/>
    <lineage>
        <taxon>Eukaryota</taxon>
        <taxon>Viridiplantae</taxon>
        <taxon>Streptophyta</taxon>
        <taxon>Embryophyta</taxon>
        <taxon>Tracheophyta</taxon>
        <taxon>Spermatophyta</taxon>
        <taxon>Magnoliopsida</taxon>
        <taxon>eudicotyledons</taxon>
        <taxon>Gunneridae</taxon>
        <taxon>Pentapetalae</taxon>
        <taxon>asterids</taxon>
        <taxon>campanulids</taxon>
        <taxon>Asterales</taxon>
        <taxon>Asteraceae</taxon>
        <taxon>Asteroideae</taxon>
        <taxon>Anthemideae</taxon>
        <taxon>Anthemidinae</taxon>
        <taxon>Tanacetum</taxon>
    </lineage>
</organism>
<gene>
    <name evidence="1" type="ORF">Tci_052162</name>
</gene>
<dbReference type="AlphaFoldDB" id="A0A6L2N6N6"/>
<proteinExistence type="predicted"/>
<sequence>MGPFFILENLSAAVGSPRLVDKIKYVFGRSRGEDDSFAKLMHDICLALGILLSKKRRLVAELEALGEREGVTKSLEHMRDIVARDVVTLGELETLLACA</sequence>
<comment type="caution">
    <text evidence="1">The sequence shown here is derived from an EMBL/GenBank/DDBJ whole genome shotgun (WGS) entry which is preliminary data.</text>
</comment>
<evidence type="ECO:0000313" key="1">
    <source>
        <dbReference type="EMBL" id="GEU80184.1"/>
    </source>
</evidence>
<protein>
    <submittedName>
        <fullName evidence="1">Uncharacterized protein</fullName>
    </submittedName>
</protein>
<name>A0A6L2N6N6_TANCI</name>
<dbReference type="EMBL" id="BKCJ010008028">
    <property type="protein sequence ID" value="GEU80184.1"/>
    <property type="molecule type" value="Genomic_DNA"/>
</dbReference>
<reference evidence="1" key="1">
    <citation type="journal article" date="2019" name="Sci. Rep.">
        <title>Draft genome of Tanacetum cinerariifolium, the natural source of mosquito coil.</title>
        <authorList>
            <person name="Yamashiro T."/>
            <person name="Shiraishi A."/>
            <person name="Satake H."/>
            <person name="Nakayama K."/>
        </authorList>
    </citation>
    <scope>NUCLEOTIDE SEQUENCE</scope>
</reference>
<accession>A0A6L2N6N6</accession>